<organism evidence="1 2">
    <name type="scientific">Nocardia kruczakiae</name>
    <dbReference type="NCBI Taxonomy" id="261477"/>
    <lineage>
        <taxon>Bacteria</taxon>
        <taxon>Bacillati</taxon>
        <taxon>Actinomycetota</taxon>
        <taxon>Actinomycetes</taxon>
        <taxon>Mycobacteriales</taxon>
        <taxon>Nocardiaceae</taxon>
        <taxon>Nocardia</taxon>
    </lineage>
</organism>
<dbReference type="InterPro" id="IPR007995">
    <property type="entry name" value="DUF742"/>
</dbReference>
<evidence type="ECO:0000313" key="2">
    <source>
        <dbReference type="Proteomes" id="UP001251217"/>
    </source>
</evidence>
<sequence>MREFPQAVAEGAAHIRLPLALTGVLVNDLIDHGYLIVRSPEYSGSPRADIVLLRAVLDGLRKL</sequence>
<accession>A0ABU1X9Y6</accession>
<evidence type="ECO:0000313" key="1">
    <source>
        <dbReference type="EMBL" id="MDR7167370.1"/>
    </source>
</evidence>
<comment type="caution">
    <text evidence="1">The sequence shown here is derived from an EMBL/GenBank/DDBJ whole genome shotgun (WGS) entry which is preliminary data.</text>
</comment>
<dbReference type="Pfam" id="PF05331">
    <property type="entry name" value="DUF742"/>
    <property type="match status" value="1"/>
</dbReference>
<dbReference type="PANTHER" id="PTHR36221:SF1">
    <property type="entry name" value="DUF742 DOMAIN-CONTAINING PROTEIN"/>
    <property type="match status" value="1"/>
</dbReference>
<proteinExistence type="predicted"/>
<dbReference type="Proteomes" id="UP001251217">
    <property type="component" value="Unassembled WGS sequence"/>
</dbReference>
<reference evidence="1 2" key="1">
    <citation type="submission" date="2023-07" db="EMBL/GenBank/DDBJ databases">
        <title>Sorghum-associated microbial communities from plants grown in Nebraska, USA.</title>
        <authorList>
            <person name="Schachtman D."/>
        </authorList>
    </citation>
    <scope>NUCLEOTIDE SEQUENCE [LARGE SCALE GENOMIC DNA]</scope>
    <source>
        <strain evidence="1 2">4272</strain>
    </source>
</reference>
<dbReference type="EMBL" id="JAVDWW010000001">
    <property type="protein sequence ID" value="MDR7167370.1"/>
    <property type="molecule type" value="Genomic_DNA"/>
</dbReference>
<protein>
    <submittedName>
        <fullName evidence="1">Uncharacterized protein</fullName>
    </submittedName>
</protein>
<name>A0ABU1X9Y6_9NOCA</name>
<dbReference type="PANTHER" id="PTHR36221">
    <property type="entry name" value="DUF742 DOMAIN-CONTAINING PROTEIN"/>
    <property type="match status" value="1"/>
</dbReference>
<gene>
    <name evidence="1" type="ORF">J2W56_001088</name>
</gene>
<keyword evidence="2" id="KW-1185">Reference proteome</keyword>